<dbReference type="OrthoDB" id="547269at2"/>
<feature type="chain" id="PRO_5001864326" description="DUF1214 domain-containing protein" evidence="1">
    <location>
        <begin position="33"/>
        <end position="354"/>
    </location>
</feature>
<dbReference type="Gene3D" id="2.60.120.600">
    <property type="entry name" value="Domain of unknown function DUF1214, C-terminal domain"/>
    <property type="match status" value="1"/>
</dbReference>
<keyword evidence="1" id="KW-0732">Signal</keyword>
<dbReference type="InterPro" id="IPR037049">
    <property type="entry name" value="DUF1214_C_sf"/>
</dbReference>
<dbReference type="Proteomes" id="UP000029224">
    <property type="component" value="Unassembled WGS sequence"/>
</dbReference>
<evidence type="ECO:0000313" key="4">
    <source>
        <dbReference type="EMBL" id="GAL36736.1"/>
    </source>
</evidence>
<dbReference type="AlphaFoldDB" id="A0A090T9W7"/>
<evidence type="ECO:0000313" key="5">
    <source>
        <dbReference type="Proteomes" id="UP000029224"/>
    </source>
</evidence>
<evidence type="ECO:0008006" key="6">
    <source>
        <dbReference type="Google" id="ProtNLM"/>
    </source>
</evidence>
<reference evidence="4 5" key="2">
    <citation type="submission" date="2014-09" db="EMBL/GenBank/DDBJ databases">
        <authorList>
            <consortium name="NBRP consortium"/>
            <person name="Sawabe T."/>
            <person name="Meirelles P."/>
            <person name="Nakanishi M."/>
            <person name="Sayaka M."/>
            <person name="Hattori M."/>
            <person name="Ohkuma M."/>
        </authorList>
    </citation>
    <scope>NUCLEOTIDE SEQUENCE [LARGE SCALE GENOMIC DNA]</scope>
    <source>
        <strain evidence="4 5">JCM 19240</strain>
    </source>
</reference>
<dbReference type="Pfam" id="PF06863">
    <property type="entry name" value="DUF1254"/>
    <property type="match status" value="1"/>
</dbReference>
<feature type="domain" description="DUF1254" evidence="3">
    <location>
        <begin position="68"/>
        <end position="119"/>
    </location>
</feature>
<accession>A0A090T9W7</accession>
<name>A0A090T9W7_9VIBR</name>
<proteinExistence type="predicted"/>
<dbReference type="InterPro" id="IPR010621">
    <property type="entry name" value="DUF1214"/>
</dbReference>
<gene>
    <name evidence="4" type="ORF">JCM19240_2805</name>
</gene>
<dbReference type="SUPFAM" id="SSF160935">
    <property type="entry name" value="VPA0735-like"/>
    <property type="match status" value="1"/>
</dbReference>
<feature type="domain" description="DUF1214" evidence="2">
    <location>
        <begin position="247"/>
        <end position="338"/>
    </location>
</feature>
<protein>
    <recommendedName>
        <fullName evidence="6">DUF1214 domain-containing protein</fullName>
    </recommendedName>
</protein>
<organism evidence="4 5">
    <name type="scientific">Vibrio maritimus</name>
    <dbReference type="NCBI Taxonomy" id="990268"/>
    <lineage>
        <taxon>Bacteria</taxon>
        <taxon>Pseudomonadati</taxon>
        <taxon>Pseudomonadota</taxon>
        <taxon>Gammaproteobacteria</taxon>
        <taxon>Vibrionales</taxon>
        <taxon>Vibrionaceae</taxon>
        <taxon>Vibrio</taxon>
    </lineage>
</organism>
<dbReference type="Pfam" id="PF06742">
    <property type="entry name" value="DUF1214"/>
    <property type="match status" value="1"/>
</dbReference>
<comment type="caution">
    <text evidence="4">The sequence shown here is derived from an EMBL/GenBank/DDBJ whole genome shotgun (WGS) entry which is preliminary data.</text>
</comment>
<feature type="signal peptide" evidence="1">
    <location>
        <begin position="1"/>
        <end position="32"/>
    </location>
</feature>
<evidence type="ECO:0000259" key="2">
    <source>
        <dbReference type="Pfam" id="PF06742"/>
    </source>
</evidence>
<evidence type="ECO:0000259" key="3">
    <source>
        <dbReference type="Pfam" id="PF06863"/>
    </source>
</evidence>
<dbReference type="InterPro" id="IPR010679">
    <property type="entry name" value="DUF1254"/>
</dbReference>
<evidence type="ECO:0000256" key="1">
    <source>
        <dbReference type="SAM" id="SignalP"/>
    </source>
</evidence>
<reference evidence="4 5" key="1">
    <citation type="submission" date="2014-09" db="EMBL/GenBank/DDBJ databases">
        <title>Vibrio maritimus JCM 19240. (C210) whole genome shotgun sequence.</title>
        <authorList>
            <person name="Sawabe T."/>
            <person name="Meirelles P."/>
            <person name="Nakanishi M."/>
            <person name="Sayaka M."/>
            <person name="Hattori M."/>
            <person name="Ohkuma M."/>
        </authorList>
    </citation>
    <scope>NUCLEOTIDE SEQUENCE [LARGE SCALE GENOMIC DNA]</scope>
    <source>
        <strain evidence="4 5">JCM 19240</strain>
    </source>
</reference>
<dbReference type="EMBL" id="BBMT01000012">
    <property type="protein sequence ID" value="GAL36736.1"/>
    <property type="molecule type" value="Genomic_DNA"/>
</dbReference>
<keyword evidence="5" id="KW-1185">Reference proteome</keyword>
<sequence>MAALNKPTLEMNSMKKSLLASALTLVAFSVTAAVEVTKENYSTAMFDMGMTVEANNGARQDWHHHRAPIALDKQPAPMMNRDTLYSFVIADAQSDIKVTIPEMDGRYVSVQVMNHNHETAQMFYGAGEHIIKADETTDYIAFYARTQMNASSPEDIAKANGFQDQMSFEYVDSSYQPEIYKDGVWDMDSFKKIHQHYVELAGEKGILHTMSDLERGVIVSQEATNRGVSVATGLLPDAHAQYINTDYHLDASKCYVATHDVPPQADTKLGFYSITIYDEDIYLATDEHSIITNSDITLNDDNTFTVYYGNTETCGDVANLLHVPTNEFTTTMRVYLPDVEAMNHYQVGELTEVN</sequence>